<evidence type="ECO:0000256" key="3">
    <source>
        <dbReference type="ARBA" id="ARBA00023163"/>
    </source>
</evidence>
<organism evidence="4 5">
    <name type="scientific">Lysobacter enzymogenes</name>
    <dbReference type="NCBI Taxonomy" id="69"/>
    <lineage>
        <taxon>Bacteria</taxon>
        <taxon>Pseudomonadati</taxon>
        <taxon>Pseudomonadota</taxon>
        <taxon>Gammaproteobacteria</taxon>
        <taxon>Lysobacterales</taxon>
        <taxon>Lysobacteraceae</taxon>
        <taxon>Lysobacter</taxon>
    </lineage>
</organism>
<evidence type="ECO:0000256" key="1">
    <source>
        <dbReference type="ARBA" id="ARBA00023015"/>
    </source>
</evidence>
<dbReference type="SMART" id="SM00418">
    <property type="entry name" value="HTH_ARSR"/>
    <property type="match status" value="1"/>
</dbReference>
<keyword evidence="2" id="KW-0238">DNA-binding</keyword>
<dbReference type="InterPro" id="IPR051011">
    <property type="entry name" value="Metal_resp_trans_reg"/>
</dbReference>
<dbReference type="NCBIfam" id="NF033788">
    <property type="entry name" value="HTH_metalloreg"/>
    <property type="match status" value="1"/>
</dbReference>
<dbReference type="PRINTS" id="PR00778">
    <property type="entry name" value="HTHARSR"/>
</dbReference>
<dbReference type="InterPro" id="IPR001845">
    <property type="entry name" value="HTH_ArsR_DNA-bd_dom"/>
</dbReference>
<reference evidence="4 5" key="1">
    <citation type="submission" date="2015-11" db="EMBL/GenBank/DDBJ databases">
        <title>Genome sequences of Lysobacter enzymogenes strain C3 and Lysobacter antibioticus ATCC 29479.</title>
        <authorList>
            <person name="Kobayashi D.Y."/>
        </authorList>
    </citation>
    <scope>NUCLEOTIDE SEQUENCE [LARGE SCALE GENOMIC DNA]</scope>
    <source>
        <strain evidence="4 5">C3</strain>
    </source>
</reference>
<dbReference type="InterPro" id="IPR011991">
    <property type="entry name" value="ArsR-like_HTH"/>
</dbReference>
<dbReference type="PANTHER" id="PTHR43132:SF2">
    <property type="entry name" value="ARSENICAL RESISTANCE OPERON REPRESSOR ARSR-RELATED"/>
    <property type="match status" value="1"/>
</dbReference>
<dbReference type="InterPro" id="IPR036390">
    <property type="entry name" value="WH_DNA-bd_sf"/>
</dbReference>
<evidence type="ECO:0000256" key="2">
    <source>
        <dbReference type="ARBA" id="ARBA00023125"/>
    </source>
</evidence>
<dbReference type="CDD" id="cd00090">
    <property type="entry name" value="HTH_ARSR"/>
    <property type="match status" value="1"/>
</dbReference>
<evidence type="ECO:0000313" key="4">
    <source>
        <dbReference type="EMBL" id="ALN59352.1"/>
    </source>
</evidence>
<dbReference type="GO" id="GO:0003677">
    <property type="term" value="F:DNA binding"/>
    <property type="evidence" value="ECO:0007669"/>
    <property type="project" value="UniProtKB-KW"/>
</dbReference>
<gene>
    <name evidence="4" type="primary">arsR</name>
    <name evidence="4" type="ORF">GLE_4010</name>
</gene>
<protein>
    <submittedName>
        <fullName evidence="4">Arsenical resistance operon repressor</fullName>
    </submittedName>
</protein>
<dbReference type="GO" id="GO:0003700">
    <property type="term" value="F:DNA-binding transcription factor activity"/>
    <property type="evidence" value="ECO:0007669"/>
    <property type="project" value="InterPro"/>
</dbReference>
<dbReference type="EMBL" id="CP013140">
    <property type="protein sequence ID" value="ALN59352.1"/>
    <property type="molecule type" value="Genomic_DNA"/>
</dbReference>
<dbReference type="Gene3D" id="1.10.10.10">
    <property type="entry name" value="Winged helix-like DNA-binding domain superfamily/Winged helix DNA-binding domain"/>
    <property type="match status" value="1"/>
</dbReference>
<dbReference type="KEGG" id="lez:GLE_4010"/>
<name>A0A0S2DMG3_LYSEN</name>
<dbReference type="STRING" id="69.GLE_4010"/>
<keyword evidence="3" id="KW-0804">Transcription</keyword>
<dbReference type="RefSeq" id="WP_057950246.1">
    <property type="nucleotide sequence ID" value="NZ_CP067396.1"/>
</dbReference>
<dbReference type="Proteomes" id="UP000061569">
    <property type="component" value="Chromosome"/>
</dbReference>
<dbReference type="PROSITE" id="PS50987">
    <property type="entry name" value="HTH_ARSR_2"/>
    <property type="match status" value="1"/>
</dbReference>
<keyword evidence="1" id="KW-0805">Transcription regulation</keyword>
<dbReference type="PATRIC" id="fig|69.6.peg.3947"/>
<sequence>MEIKSAVTLLAALAQETRLSVFRLLVEQGTDGLPAGQIAERLDISPATLSFHLKELTHAGLTLSRQEGRFVIYSAHYEAMNGLLSFLTENCCAGSPCDATASACAPSKR</sequence>
<accession>A0A0S2DMG3</accession>
<proteinExistence type="predicted"/>
<dbReference type="Pfam" id="PF12840">
    <property type="entry name" value="HTH_20"/>
    <property type="match status" value="1"/>
</dbReference>
<evidence type="ECO:0000313" key="5">
    <source>
        <dbReference type="Proteomes" id="UP000061569"/>
    </source>
</evidence>
<dbReference type="AlphaFoldDB" id="A0A0S2DMG3"/>
<dbReference type="InterPro" id="IPR036388">
    <property type="entry name" value="WH-like_DNA-bd_sf"/>
</dbReference>
<dbReference type="OrthoDB" id="5297460at2"/>
<dbReference type="SUPFAM" id="SSF46785">
    <property type="entry name" value="Winged helix' DNA-binding domain"/>
    <property type="match status" value="1"/>
</dbReference>
<dbReference type="PANTHER" id="PTHR43132">
    <property type="entry name" value="ARSENICAL RESISTANCE OPERON REPRESSOR ARSR-RELATED"/>
    <property type="match status" value="1"/>
</dbReference>